<proteinExistence type="predicted"/>
<dbReference type="EMBL" id="CP066744">
    <property type="protein sequence ID" value="QQK07153.1"/>
    <property type="molecule type" value="Genomic_DNA"/>
</dbReference>
<evidence type="ECO:0000313" key="1">
    <source>
        <dbReference type="EMBL" id="QQK07153.1"/>
    </source>
</evidence>
<reference evidence="1 2" key="1">
    <citation type="journal article" date="2022" name="Int. J. Syst. Evol. Microbiol.">
        <title>Miniphocaeibacter halophilus sp. nov., an ammonium-tolerant acetate-producing bacterium isolated from a biogas system.</title>
        <authorList>
            <person name="Schnurer A."/>
            <person name="Singh A."/>
            <person name="Bi S."/>
            <person name="Qiao W."/>
            <person name="Westerholm M."/>
        </authorList>
    </citation>
    <scope>NUCLEOTIDE SEQUENCE [LARGE SCALE GENOMIC DNA]</scope>
    <source>
        <strain evidence="1 2">AMB_01</strain>
    </source>
</reference>
<protein>
    <submittedName>
        <fullName evidence="1">Uncharacterized protein</fullName>
    </submittedName>
</protein>
<gene>
    <name evidence="1" type="ORF">JFY71_07425</name>
</gene>
<evidence type="ECO:0000313" key="2">
    <source>
        <dbReference type="Proteomes" id="UP000595814"/>
    </source>
</evidence>
<organism evidence="1 2">
    <name type="scientific">Miniphocaeibacter halophilus</name>
    <dbReference type="NCBI Taxonomy" id="2931922"/>
    <lineage>
        <taxon>Bacteria</taxon>
        <taxon>Bacillati</taxon>
        <taxon>Bacillota</taxon>
        <taxon>Tissierellia</taxon>
        <taxon>Tissierellales</taxon>
        <taxon>Peptoniphilaceae</taxon>
        <taxon>Miniphocaeibacter</taxon>
    </lineage>
</organism>
<name>A0AC61MPP3_9FIRM</name>
<dbReference type="Proteomes" id="UP000595814">
    <property type="component" value="Chromosome"/>
</dbReference>
<keyword evidence="2" id="KW-1185">Reference proteome</keyword>
<accession>A0AC61MPP3</accession>
<sequence length="1122" mass="126525">MNSIKKIIRKFFKNIEGKDRFYAIKIILFITMFLLFIRLAYLTIIKGNYYRDISENSRIREVEIIAPRGNIYDRNGDVLAGNKTVYTASIMKDEFTLLKTEEKNKNLLKLSRYLDLDGATYNIEYPISYNIISYKDKEDYISEDESPIEKTIRIIIENDLVSTLVKEEYTEDTKNGEYRYRVVDSIIKSIKNKGFSLPLSSGLDKLEFEDVENNEFLNSNGYEKNQNPYDFLANYSKQDEGIIRNILNHPVGRKIAYDILKENKLEDNLTIKKLGFQDEESLLEIKSTLSKNHSGITLDSDAKDDFVEIVKDSSISQLLDNVTLNAGSEDDNVVVPARIALDILKKNRVDNDIVVDIDETNKNNPVTEIRYRTDDKNKDINAKDSLIKLLIENDLLEEFVTSDKIKFIAQKINTELNITPQISVVDWVYSYEKNISDLYERYKVDEEDGVKELYNAIKKNYEIKKYSDYDVYNIIKIYDLIEKHGDLRYVPLDLTYNISEVTFSKIEENFTDDSGIFVDSESIRYYPYGELASHVIGYMGKISTESEINTYLKEEKYNAESLIGKTGIEESQELQLKGENGFKRVMVDNRGNTTEVLGETKSVPGKDVYTSIDRKIQLATENALKETISSLTGDNVFNSDWGDVNLVNSSAGQYKDATSGAVVVLDAKTGQLVAMANEPSVNLNMFSTGISSSDWKNLFPKDERDMFAPRPLLNIAMQSAIQPGSTFKLATALAGLSSGLNPDHPINCPGHIKVGGRVFQDAVWGSHGGMHGNETLKDAIKDSCNIYFYKLALGEEGKSTDGGKFKLEVDSIEKYAKMLGLGEKTGIDINIPAESSGILPDKKIKKASYRNQFINFLEKNAKKSLVDKKTSEEELKDKILEITSWIDEEIVPSESEVIKRLKELGFDPDVEIDSDGRTFSTKIKYDYLDQSEWLIGDSLNVVIGQGQNAYTPLQMARYMSTIANGGYKNKVSVVDKVVNSKDGVPVYENTPTSEKIDIDDYSYIDIIREGTNMASKDALNSNVLGKLPFEMGIKSGTAETGLKNPVTGKDYSDHGWMIGFAPYDDPQYVVAAVVIQAGTSQNITPLMREVLGAAMNVYPSTSTNSNNDNYDDNDDDEIRDDE</sequence>